<proteinExistence type="predicted"/>
<evidence type="ECO:0000313" key="2">
    <source>
        <dbReference type="Proteomes" id="UP001497480"/>
    </source>
</evidence>
<name>A0AAV1VZF8_LUPLU</name>
<dbReference type="Proteomes" id="UP001497480">
    <property type="component" value="Unassembled WGS sequence"/>
</dbReference>
<evidence type="ECO:0000313" key="1">
    <source>
        <dbReference type="EMBL" id="CAL0302383.1"/>
    </source>
</evidence>
<protein>
    <submittedName>
        <fullName evidence="1">Uncharacterized protein</fullName>
    </submittedName>
</protein>
<sequence>MEELLSMMYDVALVENRVDALRDNMRHALMTLGKEMKNMLNEMVKVAHSSRVGPTRLLKSNDVKSNTHDFYSSQVTGQNFNGRDIGLLNGRLKMKFASMRRLKMKFASMRTNIK</sequence>
<reference evidence="1 2" key="1">
    <citation type="submission" date="2024-03" db="EMBL/GenBank/DDBJ databases">
        <authorList>
            <person name="Martinez-Hernandez J."/>
        </authorList>
    </citation>
    <scope>NUCLEOTIDE SEQUENCE [LARGE SCALE GENOMIC DNA]</scope>
</reference>
<dbReference type="AlphaFoldDB" id="A0AAV1VZF8"/>
<dbReference type="EMBL" id="CAXHTB010000002">
    <property type="protein sequence ID" value="CAL0302383.1"/>
    <property type="molecule type" value="Genomic_DNA"/>
</dbReference>
<accession>A0AAV1VZF8</accession>
<organism evidence="1 2">
    <name type="scientific">Lupinus luteus</name>
    <name type="common">European yellow lupine</name>
    <dbReference type="NCBI Taxonomy" id="3873"/>
    <lineage>
        <taxon>Eukaryota</taxon>
        <taxon>Viridiplantae</taxon>
        <taxon>Streptophyta</taxon>
        <taxon>Embryophyta</taxon>
        <taxon>Tracheophyta</taxon>
        <taxon>Spermatophyta</taxon>
        <taxon>Magnoliopsida</taxon>
        <taxon>eudicotyledons</taxon>
        <taxon>Gunneridae</taxon>
        <taxon>Pentapetalae</taxon>
        <taxon>rosids</taxon>
        <taxon>fabids</taxon>
        <taxon>Fabales</taxon>
        <taxon>Fabaceae</taxon>
        <taxon>Papilionoideae</taxon>
        <taxon>50 kb inversion clade</taxon>
        <taxon>genistoids sensu lato</taxon>
        <taxon>core genistoids</taxon>
        <taxon>Genisteae</taxon>
        <taxon>Lupinus</taxon>
    </lineage>
</organism>
<keyword evidence="2" id="KW-1185">Reference proteome</keyword>
<gene>
    <name evidence="1" type="ORF">LLUT_LOCUS3443</name>
</gene>
<comment type="caution">
    <text evidence="1">The sequence shown here is derived from an EMBL/GenBank/DDBJ whole genome shotgun (WGS) entry which is preliminary data.</text>
</comment>